<proteinExistence type="predicted"/>
<evidence type="ECO:0008006" key="3">
    <source>
        <dbReference type="Google" id="ProtNLM"/>
    </source>
</evidence>
<organism evidence="1 2">
    <name type="scientific">Sphingobacterium suaedae</name>
    <dbReference type="NCBI Taxonomy" id="1686402"/>
    <lineage>
        <taxon>Bacteria</taxon>
        <taxon>Pseudomonadati</taxon>
        <taxon>Bacteroidota</taxon>
        <taxon>Sphingobacteriia</taxon>
        <taxon>Sphingobacteriales</taxon>
        <taxon>Sphingobacteriaceae</taxon>
        <taxon>Sphingobacterium</taxon>
    </lineage>
</organism>
<protein>
    <recommendedName>
        <fullName evidence="3">RagB/SusD family nutrient uptake outer membrane protein</fullName>
    </recommendedName>
</protein>
<dbReference type="EMBL" id="JBHULR010000015">
    <property type="protein sequence ID" value="MFD2549219.1"/>
    <property type="molecule type" value="Genomic_DNA"/>
</dbReference>
<comment type="caution">
    <text evidence="1">The sequence shown here is derived from an EMBL/GenBank/DDBJ whole genome shotgun (WGS) entry which is preliminary data.</text>
</comment>
<sequence length="25" mass="3067">MELALEGHRYFDVGKWRQGVARERY</sequence>
<keyword evidence="2" id="KW-1185">Reference proteome</keyword>
<reference evidence="2" key="1">
    <citation type="journal article" date="2019" name="Int. J. Syst. Evol. Microbiol.">
        <title>The Global Catalogue of Microorganisms (GCM) 10K type strain sequencing project: providing services to taxonomists for standard genome sequencing and annotation.</title>
        <authorList>
            <consortium name="The Broad Institute Genomics Platform"/>
            <consortium name="The Broad Institute Genome Sequencing Center for Infectious Disease"/>
            <person name="Wu L."/>
            <person name="Ma J."/>
        </authorList>
    </citation>
    <scope>NUCLEOTIDE SEQUENCE [LARGE SCALE GENOMIC DNA]</scope>
    <source>
        <strain evidence="2">KCTC 42662</strain>
    </source>
</reference>
<evidence type="ECO:0000313" key="1">
    <source>
        <dbReference type="EMBL" id="MFD2549219.1"/>
    </source>
</evidence>
<dbReference type="RefSeq" id="WP_380905903.1">
    <property type="nucleotide sequence ID" value="NZ_JBHUEG010000012.1"/>
</dbReference>
<dbReference type="Proteomes" id="UP001597545">
    <property type="component" value="Unassembled WGS sequence"/>
</dbReference>
<name>A0ABW5KLS2_9SPHI</name>
<accession>A0ABW5KLS2</accession>
<evidence type="ECO:0000313" key="2">
    <source>
        <dbReference type="Proteomes" id="UP001597545"/>
    </source>
</evidence>
<gene>
    <name evidence="1" type="ORF">ACFSR5_16345</name>
</gene>